<comment type="caution">
    <text evidence="9">The sequence shown here is derived from an EMBL/GenBank/DDBJ whole genome shotgun (WGS) entry which is preliminary data.</text>
</comment>
<evidence type="ECO:0000313" key="9">
    <source>
        <dbReference type="EMBL" id="KAB1656776.1"/>
    </source>
</evidence>
<dbReference type="OrthoDB" id="9763983at2"/>
<keyword evidence="6 8" id="KW-0274">FAD</keyword>
<dbReference type="UniPathway" id="UPA00223">
    <property type="reaction ID" value="UER01008"/>
</dbReference>
<dbReference type="PANTHER" id="PTHR43104:SF2">
    <property type="entry name" value="L-2-HYDROXYGLUTARATE DEHYDROGENASE, MITOCHONDRIAL"/>
    <property type="match status" value="1"/>
</dbReference>
<comment type="catalytic activity">
    <reaction evidence="1 8">
        <text>(S)-malate + a quinone = a quinol + oxaloacetate</text>
        <dbReference type="Rhea" id="RHEA:46012"/>
        <dbReference type="ChEBI" id="CHEBI:15589"/>
        <dbReference type="ChEBI" id="CHEBI:16452"/>
        <dbReference type="ChEBI" id="CHEBI:24646"/>
        <dbReference type="ChEBI" id="CHEBI:132124"/>
        <dbReference type="EC" id="1.1.5.4"/>
    </reaction>
</comment>
<dbReference type="PANTHER" id="PTHR43104">
    <property type="entry name" value="L-2-HYDROXYGLUTARATE DEHYDROGENASE, MITOCHONDRIAL"/>
    <property type="match status" value="1"/>
</dbReference>
<comment type="similarity">
    <text evidence="8">Belongs to the MQO family.</text>
</comment>
<dbReference type="AlphaFoldDB" id="A0A7J5BTH3"/>
<dbReference type="NCBIfam" id="TIGR01320">
    <property type="entry name" value="mal_quin_oxido"/>
    <property type="match status" value="1"/>
</dbReference>
<dbReference type="Pfam" id="PF06039">
    <property type="entry name" value="Mqo"/>
    <property type="match status" value="1"/>
</dbReference>
<dbReference type="GO" id="GO:0008924">
    <property type="term" value="F:L-malate dehydrogenase (quinone) activity"/>
    <property type="evidence" value="ECO:0007669"/>
    <property type="project" value="UniProtKB-UniRule"/>
</dbReference>
<evidence type="ECO:0000256" key="5">
    <source>
        <dbReference type="ARBA" id="ARBA00022630"/>
    </source>
</evidence>
<proteinExistence type="inferred from homology"/>
<dbReference type="Proteomes" id="UP000467240">
    <property type="component" value="Unassembled WGS sequence"/>
</dbReference>
<dbReference type="Gene3D" id="3.50.50.60">
    <property type="entry name" value="FAD/NAD(P)-binding domain"/>
    <property type="match status" value="1"/>
</dbReference>
<dbReference type="EC" id="1.1.5.4" evidence="8"/>
<protein>
    <recommendedName>
        <fullName evidence="8">Probable malate:quinone oxidoreductase</fullName>
        <ecNumber evidence="8">1.1.5.4</ecNumber>
    </recommendedName>
    <alternativeName>
        <fullName evidence="8">MQO</fullName>
    </alternativeName>
    <alternativeName>
        <fullName evidence="8">Malate dehydrogenase [quinone]</fullName>
    </alternativeName>
</protein>
<evidence type="ECO:0000256" key="1">
    <source>
        <dbReference type="ARBA" id="ARBA00001139"/>
    </source>
</evidence>
<dbReference type="InterPro" id="IPR036188">
    <property type="entry name" value="FAD/NAD-bd_sf"/>
</dbReference>
<keyword evidence="4 8" id="KW-0816">Tricarboxylic acid cycle</keyword>
<evidence type="ECO:0000256" key="3">
    <source>
        <dbReference type="ARBA" id="ARBA00005012"/>
    </source>
</evidence>
<evidence type="ECO:0000256" key="2">
    <source>
        <dbReference type="ARBA" id="ARBA00001974"/>
    </source>
</evidence>
<sequence length="480" mass="53016">MSATLGSIISKLEPDWSIKIIERLDELALESSNPWNNAGTGHAAYCELNYTPEKNGTMTSEKAVTINQQYFTSREFWSLLVGAGELPEPERFINTVPHLTFVQGADNVAFLKRRWELLKAEPAFADMQFSDDPAIIAEWAPALVVGRDVDEKIAATYMPIGTDVDFGALTNLLVDGLRGNGAEVTLGTEVIDLRQQRDGVWQILSRKRSGEDRGRKSVTRARFVFVGAGGRALTLLQKAKIPEIRGYGGFPISGQFLRTDNPEVVAKHQAKVYGKASVGAPPMSVPHLDTRVVNGKKWLMFGPYAGFSPKYLKHGSYLDLFSSLRLHNILPMLAVARDNFDLVTYLVGQVLAPRRKKFAELTKFFPEAESKDWELITAGQRVQVMKRDAKRGGVLQMGTEVISKADGTIAGLLGASPGATVAVPVMLDVLKRCFPTRYDDWSARLGELMPDFGKRVNDSAEEAEHVLTATNERLGLHPQR</sequence>
<dbReference type="HAMAP" id="MF_00212">
    <property type="entry name" value="MQO"/>
    <property type="match status" value="1"/>
</dbReference>
<dbReference type="Gene3D" id="3.30.9.10">
    <property type="entry name" value="D-Amino Acid Oxidase, subunit A, domain 2"/>
    <property type="match status" value="1"/>
</dbReference>
<comment type="pathway">
    <text evidence="3 8">Carbohydrate metabolism; tricarboxylic acid cycle; oxaloacetate from (S)-malate (quinone route): step 1/1.</text>
</comment>
<evidence type="ECO:0000256" key="6">
    <source>
        <dbReference type="ARBA" id="ARBA00022827"/>
    </source>
</evidence>
<dbReference type="GO" id="GO:0006099">
    <property type="term" value="P:tricarboxylic acid cycle"/>
    <property type="evidence" value="ECO:0007669"/>
    <property type="project" value="UniProtKB-UniRule"/>
</dbReference>
<evidence type="ECO:0000256" key="4">
    <source>
        <dbReference type="ARBA" id="ARBA00022532"/>
    </source>
</evidence>
<dbReference type="NCBIfam" id="NF003611">
    <property type="entry name" value="PRK05257.3-2"/>
    <property type="match status" value="1"/>
</dbReference>
<keyword evidence="7 8" id="KW-0560">Oxidoreductase</keyword>
<keyword evidence="5 8" id="KW-0285">Flavoprotein</keyword>
<dbReference type="InterPro" id="IPR006231">
    <property type="entry name" value="MQO"/>
</dbReference>
<organism evidence="9 10">
    <name type="scientific">Pseudoclavibacter chungangensis</name>
    <dbReference type="NCBI Taxonomy" id="587635"/>
    <lineage>
        <taxon>Bacteria</taxon>
        <taxon>Bacillati</taxon>
        <taxon>Actinomycetota</taxon>
        <taxon>Actinomycetes</taxon>
        <taxon>Micrococcales</taxon>
        <taxon>Microbacteriaceae</taxon>
        <taxon>Pseudoclavibacter</taxon>
    </lineage>
</organism>
<dbReference type="SUPFAM" id="SSF51905">
    <property type="entry name" value="FAD/NAD(P)-binding domain"/>
    <property type="match status" value="1"/>
</dbReference>
<accession>A0A7J5BTH3</accession>
<gene>
    <name evidence="8 9" type="primary">mqo</name>
    <name evidence="9" type="ORF">F8O01_10190</name>
</gene>
<reference evidence="9 10" key="1">
    <citation type="submission" date="2019-09" db="EMBL/GenBank/DDBJ databases">
        <title>Phylogeny of genus Pseudoclavibacter and closely related genus.</title>
        <authorList>
            <person name="Li Y."/>
        </authorList>
    </citation>
    <scope>NUCLEOTIDE SEQUENCE [LARGE SCALE GENOMIC DNA]</scope>
    <source>
        <strain evidence="9 10">DSM 23821</strain>
    </source>
</reference>
<keyword evidence="10" id="KW-1185">Reference proteome</keyword>
<evidence type="ECO:0000256" key="7">
    <source>
        <dbReference type="ARBA" id="ARBA00023002"/>
    </source>
</evidence>
<comment type="cofactor">
    <cofactor evidence="2 8">
        <name>FAD</name>
        <dbReference type="ChEBI" id="CHEBI:57692"/>
    </cofactor>
</comment>
<dbReference type="GO" id="GO:0047545">
    <property type="term" value="F:(S)-2-hydroxyglutarate dehydrogenase activity"/>
    <property type="evidence" value="ECO:0007669"/>
    <property type="project" value="TreeGrafter"/>
</dbReference>
<dbReference type="EMBL" id="WBJZ01000011">
    <property type="protein sequence ID" value="KAB1656776.1"/>
    <property type="molecule type" value="Genomic_DNA"/>
</dbReference>
<name>A0A7J5BTH3_9MICO</name>
<evidence type="ECO:0000256" key="8">
    <source>
        <dbReference type="HAMAP-Rule" id="MF_00212"/>
    </source>
</evidence>
<evidence type="ECO:0000313" key="10">
    <source>
        <dbReference type="Proteomes" id="UP000467240"/>
    </source>
</evidence>
<dbReference type="NCBIfam" id="NF003606">
    <property type="entry name" value="PRK05257.2-1"/>
    <property type="match status" value="1"/>
</dbReference>